<keyword evidence="8" id="KW-0443">Lipid metabolism</keyword>
<dbReference type="Pfam" id="PF03982">
    <property type="entry name" value="DAGAT"/>
    <property type="match status" value="1"/>
</dbReference>
<evidence type="ECO:0000313" key="12">
    <source>
        <dbReference type="EMBL" id="KAB0800721.1"/>
    </source>
</evidence>
<keyword evidence="3" id="KW-0444">Lipid biosynthesis</keyword>
<dbReference type="EC" id="2.3.1.-" evidence="11"/>
<dbReference type="InParanoid" id="A0A5N4ATQ0"/>
<dbReference type="AlphaFoldDB" id="A0A5N4ATQ0"/>
<dbReference type="Proteomes" id="UP000327044">
    <property type="component" value="Unassembled WGS sequence"/>
</dbReference>
<comment type="subcellular location">
    <subcellularLocation>
        <location evidence="1 11">Endoplasmic reticulum membrane</location>
        <topology evidence="1 11">Multi-pass membrane protein</topology>
    </subcellularLocation>
</comment>
<gene>
    <name evidence="12" type="ORF">PPYR_06460</name>
</gene>
<comment type="caution">
    <text evidence="11">Lacks conserved residue(s) required for the propagation of feature annotation.</text>
</comment>
<dbReference type="GO" id="GO:0004144">
    <property type="term" value="F:diacylglycerol O-acyltransferase activity"/>
    <property type="evidence" value="ECO:0007669"/>
    <property type="project" value="TreeGrafter"/>
</dbReference>
<accession>A0A5N4ATQ0</accession>
<dbReference type="InterPro" id="IPR007130">
    <property type="entry name" value="DAGAT"/>
</dbReference>
<evidence type="ECO:0000256" key="3">
    <source>
        <dbReference type="ARBA" id="ARBA00022516"/>
    </source>
</evidence>
<name>A0A5N4ATQ0_PHOPY</name>
<evidence type="ECO:0000256" key="2">
    <source>
        <dbReference type="ARBA" id="ARBA00005420"/>
    </source>
</evidence>
<dbReference type="PANTHER" id="PTHR12317">
    <property type="entry name" value="DIACYLGLYCEROL O-ACYLTRANSFERASE"/>
    <property type="match status" value="1"/>
</dbReference>
<feature type="transmembrane region" description="Helical" evidence="11">
    <location>
        <begin position="21"/>
        <end position="54"/>
    </location>
</feature>
<evidence type="ECO:0000256" key="6">
    <source>
        <dbReference type="ARBA" id="ARBA00022824"/>
    </source>
</evidence>
<keyword evidence="9 11" id="KW-0472">Membrane</keyword>
<keyword evidence="6 11" id="KW-0256">Endoplasmic reticulum</keyword>
<comment type="caution">
    <text evidence="12">The sequence shown here is derived from an EMBL/GenBank/DDBJ whole genome shotgun (WGS) entry which is preliminary data.</text>
</comment>
<dbReference type="PANTHER" id="PTHR12317:SF79">
    <property type="entry name" value="ACYLTRANSFERASE"/>
    <property type="match status" value="1"/>
</dbReference>
<reference evidence="12 13" key="1">
    <citation type="journal article" date="2018" name="Elife">
        <title>Firefly genomes illuminate parallel origins of bioluminescence in beetles.</title>
        <authorList>
            <person name="Fallon T.R."/>
            <person name="Lower S.E."/>
            <person name="Chang C.H."/>
            <person name="Bessho-Uehara M."/>
            <person name="Martin G.J."/>
            <person name="Bewick A.J."/>
            <person name="Behringer M."/>
            <person name="Debat H.J."/>
            <person name="Wong I."/>
            <person name="Day J.C."/>
            <person name="Suvorov A."/>
            <person name="Silva C.J."/>
            <person name="Stanger-Hall K.F."/>
            <person name="Hall D.W."/>
            <person name="Schmitz R.J."/>
            <person name="Nelson D.R."/>
            <person name="Lewis S.M."/>
            <person name="Shigenobu S."/>
            <person name="Bybee S.M."/>
            <person name="Larracuente A.M."/>
            <person name="Oba Y."/>
            <person name="Weng J.K."/>
        </authorList>
    </citation>
    <scope>NUCLEOTIDE SEQUENCE [LARGE SCALE GENOMIC DNA]</scope>
    <source>
        <strain evidence="12">1611_PpyrPB1</strain>
        <tissue evidence="12">Whole body</tissue>
    </source>
</reference>
<protein>
    <recommendedName>
        <fullName evidence="11">Acyltransferase</fullName>
        <ecNumber evidence="11">2.3.1.-</ecNumber>
    </recommendedName>
</protein>
<keyword evidence="4 11" id="KW-0808">Transferase</keyword>
<keyword evidence="7 11" id="KW-1133">Transmembrane helix</keyword>
<evidence type="ECO:0000256" key="4">
    <source>
        <dbReference type="ARBA" id="ARBA00022679"/>
    </source>
</evidence>
<evidence type="ECO:0000313" key="13">
    <source>
        <dbReference type="Proteomes" id="UP000327044"/>
    </source>
</evidence>
<keyword evidence="13" id="KW-1185">Reference proteome</keyword>
<proteinExistence type="inferred from homology"/>
<evidence type="ECO:0000256" key="9">
    <source>
        <dbReference type="ARBA" id="ARBA00023136"/>
    </source>
</evidence>
<evidence type="ECO:0000256" key="11">
    <source>
        <dbReference type="RuleBase" id="RU367023"/>
    </source>
</evidence>
<dbReference type="OrthoDB" id="264532at2759"/>
<organism evidence="12 13">
    <name type="scientific">Photinus pyralis</name>
    <name type="common">Common eastern firefly</name>
    <name type="synonym">Lampyris pyralis</name>
    <dbReference type="NCBI Taxonomy" id="7054"/>
    <lineage>
        <taxon>Eukaryota</taxon>
        <taxon>Metazoa</taxon>
        <taxon>Ecdysozoa</taxon>
        <taxon>Arthropoda</taxon>
        <taxon>Hexapoda</taxon>
        <taxon>Insecta</taxon>
        <taxon>Pterygota</taxon>
        <taxon>Neoptera</taxon>
        <taxon>Endopterygota</taxon>
        <taxon>Coleoptera</taxon>
        <taxon>Polyphaga</taxon>
        <taxon>Elateriformia</taxon>
        <taxon>Elateroidea</taxon>
        <taxon>Lampyridae</taxon>
        <taxon>Lampyrinae</taxon>
        <taxon>Photinus</taxon>
    </lineage>
</organism>
<sequence>MDNATSYFRKVPEKIYVAMPLFSMWFGSVLSAAVLVYVAFFTYVWPLLLVYIVWIYTIDKDTCDRGGRSNTWLRICYCFPRGLNYFPMKFINVAKAPLNAKRNYLFCCFPHGVMPLGVAGAFLTDYGGFDECFPNHIRRLATLRHFFSIPFYREYLLSAGQCSASENSLNYMLSYPGGGNIVGLTVGGAEEALYAKPGNYYVVLKKRKGFIRVALRNGSPLVPVFSFGVIDIYDQMSNPYLKRLQNYVKSVTGVALILPIGCGFLQDWFGILPKSRPITTIVGDPIEVSRIENPSQNQIEDLHSRFVEQLEKLFNDHKHSYVRDADNVKLIIV</sequence>
<evidence type="ECO:0000256" key="8">
    <source>
        <dbReference type="ARBA" id="ARBA00023098"/>
    </source>
</evidence>
<evidence type="ECO:0000256" key="1">
    <source>
        <dbReference type="ARBA" id="ARBA00004477"/>
    </source>
</evidence>
<dbReference type="EMBL" id="VVIM01000004">
    <property type="protein sequence ID" value="KAB0800721.1"/>
    <property type="molecule type" value="Genomic_DNA"/>
</dbReference>
<dbReference type="FunCoup" id="A0A5N4ATQ0">
    <property type="interactions" value="110"/>
</dbReference>
<evidence type="ECO:0000256" key="7">
    <source>
        <dbReference type="ARBA" id="ARBA00022989"/>
    </source>
</evidence>
<dbReference type="GO" id="GO:0019432">
    <property type="term" value="P:triglyceride biosynthetic process"/>
    <property type="evidence" value="ECO:0007669"/>
    <property type="project" value="TreeGrafter"/>
</dbReference>
<keyword evidence="10" id="KW-0012">Acyltransferase</keyword>
<evidence type="ECO:0000256" key="5">
    <source>
        <dbReference type="ARBA" id="ARBA00022692"/>
    </source>
</evidence>
<dbReference type="CDD" id="cd07987">
    <property type="entry name" value="LPLAT_MGAT-like"/>
    <property type="match status" value="1"/>
</dbReference>
<dbReference type="GO" id="GO:0005789">
    <property type="term" value="C:endoplasmic reticulum membrane"/>
    <property type="evidence" value="ECO:0007669"/>
    <property type="project" value="UniProtKB-SubCell"/>
</dbReference>
<evidence type="ECO:0000256" key="10">
    <source>
        <dbReference type="ARBA" id="ARBA00023315"/>
    </source>
</evidence>
<keyword evidence="5 11" id="KW-0812">Transmembrane</keyword>
<comment type="similarity">
    <text evidence="2 11">Belongs to the diacylglycerol acyltransferase family.</text>
</comment>